<evidence type="ECO:0000256" key="1">
    <source>
        <dbReference type="SAM" id="MobiDB-lite"/>
    </source>
</evidence>
<accession>A0A8J6C512</accession>
<dbReference type="AlphaFoldDB" id="A0A8J6C512"/>
<protein>
    <submittedName>
        <fullName evidence="3">Uncharacterized protein</fullName>
    </submittedName>
</protein>
<feature type="region of interest" description="Disordered" evidence="1">
    <location>
        <begin position="79"/>
        <end position="130"/>
    </location>
</feature>
<feature type="compositionally biased region" description="Basic and acidic residues" evidence="1">
    <location>
        <begin position="108"/>
        <end position="130"/>
    </location>
</feature>
<feature type="chain" id="PRO_5035316702" evidence="2">
    <location>
        <begin position="19"/>
        <end position="143"/>
    </location>
</feature>
<dbReference type="EMBL" id="JAAALK010000079">
    <property type="protein sequence ID" value="KAG8099763.1"/>
    <property type="molecule type" value="Genomic_DNA"/>
</dbReference>
<name>A0A8J6C512_ZIZPA</name>
<reference evidence="3" key="2">
    <citation type="submission" date="2021-02" db="EMBL/GenBank/DDBJ databases">
        <authorList>
            <person name="Kimball J.A."/>
            <person name="Haas M.W."/>
            <person name="Macchietto M."/>
            <person name="Kono T."/>
            <person name="Duquette J."/>
            <person name="Shao M."/>
        </authorList>
    </citation>
    <scope>NUCLEOTIDE SEQUENCE</scope>
    <source>
        <tissue evidence="3">Fresh leaf tissue</tissue>
    </source>
</reference>
<organism evidence="3 4">
    <name type="scientific">Zizania palustris</name>
    <name type="common">Northern wild rice</name>
    <dbReference type="NCBI Taxonomy" id="103762"/>
    <lineage>
        <taxon>Eukaryota</taxon>
        <taxon>Viridiplantae</taxon>
        <taxon>Streptophyta</taxon>
        <taxon>Embryophyta</taxon>
        <taxon>Tracheophyta</taxon>
        <taxon>Spermatophyta</taxon>
        <taxon>Magnoliopsida</taxon>
        <taxon>Liliopsida</taxon>
        <taxon>Poales</taxon>
        <taxon>Poaceae</taxon>
        <taxon>BOP clade</taxon>
        <taxon>Oryzoideae</taxon>
        <taxon>Oryzeae</taxon>
        <taxon>Zizaniinae</taxon>
        <taxon>Zizania</taxon>
    </lineage>
</organism>
<keyword evidence="4" id="KW-1185">Reference proteome</keyword>
<proteinExistence type="predicted"/>
<reference evidence="3" key="1">
    <citation type="journal article" date="2021" name="bioRxiv">
        <title>Whole Genome Assembly and Annotation of Northern Wild Rice, Zizania palustris L., Supports a Whole Genome Duplication in the Zizania Genus.</title>
        <authorList>
            <person name="Haas M."/>
            <person name="Kono T."/>
            <person name="Macchietto M."/>
            <person name="Millas R."/>
            <person name="McGilp L."/>
            <person name="Shao M."/>
            <person name="Duquette J."/>
            <person name="Hirsch C.N."/>
            <person name="Kimball J."/>
        </authorList>
    </citation>
    <scope>NUCLEOTIDE SEQUENCE</scope>
    <source>
        <tissue evidence="3">Fresh leaf tissue</tissue>
    </source>
</reference>
<gene>
    <name evidence="3" type="ORF">GUJ93_ZPchr0013g34731</name>
</gene>
<feature type="signal peptide" evidence="2">
    <location>
        <begin position="1"/>
        <end position="18"/>
    </location>
</feature>
<evidence type="ECO:0000313" key="3">
    <source>
        <dbReference type="EMBL" id="KAG8099763.1"/>
    </source>
</evidence>
<dbReference type="Proteomes" id="UP000729402">
    <property type="component" value="Unassembled WGS sequence"/>
</dbReference>
<comment type="caution">
    <text evidence="3">The sequence shown here is derived from an EMBL/GenBank/DDBJ whole genome shotgun (WGS) entry which is preliminary data.</text>
</comment>
<evidence type="ECO:0000313" key="4">
    <source>
        <dbReference type="Proteomes" id="UP000729402"/>
    </source>
</evidence>
<sequence length="143" mass="15215">MMILVSSLHLSVYLIVEIALLRLSGKRHCTNLLSIPAYTSSISAACPAAEPTTPSSFPIPHPSDIPSIAFFSPVVRVSPAADDEGCGDSEAKEWSRKPGPTLAASAVERGRDDAGTDQERSGNKSVNDEKEEVVRANVTLLLI</sequence>
<evidence type="ECO:0000256" key="2">
    <source>
        <dbReference type="SAM" id="SignalP"/>
    </source>
</evidence>
<keyword evidence="2" id="KW-0732">Signal</keyword>